<dbReference type="AlphaFoldDB" id="A0A4Y3KC71"/>
<accession>A0A4Y3KC71</accession>
<dbReference type="EMBL" id="BJLP01000026">
    <property type="protein sequence ID" value="GEA81296.1"/>
    <property type="molecule type" value="Genomic_DNA"/>
</dbReference>
<proteinExistence type="predicted"/>
<feature type="compositionally biased region" description="Pro residues" evidence="1">
    <location>
        <begin position="8"/>
        <end position="18"/>
    </location>
</feature>
<dbReference type="RefSeq" id="WP_141320388.1">
    <property type="nucleotide sequence ID" value="NZ_BJLP01000026.1"/>
</dbReference>
<gene>
    <name evidence="2" type="ORF">CUD01_17400</name>
</gene>
<reference evidence="2 3" key="1">
    <citation type="submission" date="2019-06" db="EMBL/GenBank/DDBJ databases">
        <title>Whole genome shotgun sequence of Cellulomonas uda NBRC 3747.</title>
        <authorList>
            <person name="Hosoyama A."/>
            <person name="Uohara A."/>
            <person name="Ohji S."/>
            <person name="Ichikawa N."/>
        </authorList>
    </citation>
    <scope>NUCLEOTIDE SEQUENCE [LARGE SCALE GENOMIC DNA]</scope>
    <source>
        <strain evidence="2 3">NBRC 3747</strain>
    </source>
</reference>
<protein>
    <submittedName>
        <fullName evidence="2">Uncharacterized protein</fullName>
    </submittedName>
</protein>
<sequence>MSDLAARPPVPSGRPPTVPDVDVSPERIRALLESRVPLALVADLTAPGPTAARLVREESVPQWPRS</sequence>
<comment type="caution">
    <text evidence="2">The sequence shown here is derived from an EMBL/GenBank/DDBJ whole genome shotgun (WGS) entry which is preliminary data.</text>
</comment>
<keyword evidence="3" id="KW-1185">Reference proteome</keyword>
<evidence type="ECO:0000313" key="2">
    <source>
        <dbReference type="EMBL" id="GEA81296.1"/>
    </source>
</evidence>
<evidence type="ECO:0000256" key="1">
    <source>
        <dbReference type="SAM" id="MobiDB-lite"/>
    </source>
</evidence>
<dbReference type="Proteomes" id="UP000315842">
    <property type="component" value="Unassembled WGS sequence"/>
</dbReference>
<name>A0A4Y3KC71_CELUD</name>
<feature type="region of interest" description="Disordered" evidence="1">
    <location>
        <begin position="1"/>
        <end position="23"/>
    </location>
</feature>
<evidence type="ECO:0000313" key="3">
    <source>
        <dbReference type="Proteomes" id="UP000315842"/>
    </source>
</evidence>
<organism evidence="2 3">
    <name type="scientific">Cellulomonas uda</name>
    <dbReference type="NCBI Taxonomy" id="1714"/>
    <lineage>
        <taxon>Bacteria</taxon>
        <taxon>Bacillati</taxon>
        <taxon>Actinomycetota</taxon>
        <taxon>Actinomycetes</taxon>
        <taxon>Micrococcales</taxon>
        <taxon>Cellulomonadaceae</taxon>
        <taxon>Cellulomonas</taxon>
    </lineage>
</organism>